<comment type="caution">
    <text evidence="1">The sequence shown here is derived from an EMBL/GenBank/DDBJ whole genome shotgun (WGS) entry which is preliminary data.</text>
</comment>
<proteinExistence type="predicted"/>
<name>A0A2N5TTD4_9BASI</name>
<dbReference type="Proteomes" id="UP000235388">
    <property type="component" value="Unassembled WGS sequence"/>
</dbReference>
<protein>
    <submittedName>
        <fullName evidence="1">Uncharacterized protein</fullName>
    </submittedName>
</protein>
<reference evidence="1 2" key="1">
    <citation type="submission" date="2017-11" db="EMBL/GenBank/DDBJ databases">
        <title>De novo assembly and phasing of dikaryotic genomes from two isolates of Puccinia coronata f. sp. avenae, the causal agent of oat crown rust.</title>
        <authorList>
            <person name="Miller M.E."/>
            <person name="Zhang Y."/>
            <person name="Omidvar V."/>
            <person name="Sperschneider J."/>
            <person name="Schwessinger B."/>
            <person name="Raley C."/>
            <person name="Palmer J.M."/>
            <person name="Garnica D."/>
            <person name="Upadhyaya N."/>
            <person name="Rathjen J."/>
            <person name="Taylor J.M."/>
            <person name="Park R.F."/>
            <person name="Dodds P.N."/>
            <person name="Hirsch C.D."/>
            <person name="Kianian S.F."/>
            <person name="Figueroa M."/>
        </authorList>
    </citation>
    <scope>NUCLEOTIDE SEQUENCE [LARGE SCALE GENOMIC DNA]</scope>
    <source>
        <strain evidence="1">12NC29</strain>
    </source>
</reference>
<gene>
    <name evidence="1" type="ORF">PCANC_26580</name>
</gene>
<dbReference type="AlphaFoldDB" id="A0A2N5TTD4"/>
<organism evidence="1 2">
    <name type="scientific">Puccinia coronata f. sp. avenae</name>
    <dbReference type="NCBI Taxonomy" id="200324"/>
    <lineage>
        <taxon>Eukaryota</taxon>
        <taxon>Fungi</taxon>
        <taxon>Dikarya</taxon>
        <taxon>Basidiomycota</taxon>
        <taxon>Pucciniomycotina</taxon>
        <taxon>Pucciniomycetes</taxon>
        <taxon>Pucciniales</taxon>
        <taxon>Pucciniaceae</taxon>
        <taxon>Puccinia</taxon>
    </lineage>
</organism>
<sequence length="64" mass="7037">MSQIPPNPNLVHVRLLVQFKYRLETGTGHGKIPSVDSSSVLGGRRTVLFCRPGDQEGHPNDQKA</sequence>
<evidence type="ECO:0000313" key="2">
    <source>
        <dbReference type="Proteomes" id="UP000235388"/>
    </source>
</evidence>
<keyword evidence="2" id="KW-1185">Reference proteome</keyword>
<dbReference type="EMBL" id="PGCJ01000434">
    <property type="protein sequence ID" value="PLW28731.1"/>
    <property type="molecule type" value="Genomic_DNA"/>
</dbReference>
<accession>A0A2N5TTD4</accession>
<evidence type="ECO:0000313" key="1">
    <source>
        <dbReference type="EMBL" id="PLW28731.1"/>
    </source>
</evidence>